<keyword evidence="2 7" id="KW-0378">Hydrolase</keyword>
<keyword evidence="3 7" id="KW-0347">Helicase</keyword>
<keyword evidence="1 7" id="KW-0547">Nucleotide-binding</keyword>
<dbReference type="GO" id="GO:0005524">
    <property type="term" value="F:ATP binding"/>
    <property type="evidence" value="ECO:0007669"/>
    <property type="project" value="UniProtKB-KW"/>
</dbReference>
<evidence type="ECO:0000313" key="12">
    <source>
        <dbReference type="Proteomes" id="UP000037939"/>
    </source>
</evidence>
<dbReference type="OrthoDB" id="8520957at2"/>
<proteinExistence type="inferred from homology"/>
<dbReference type="Gene3D" id="3.40.50.300">
    <property type="entry name" value="P-loop containing nucleotide triphosphate hydrolases"/>
    <property type="match status" value="2"/>
</dbReference>
<dbReference type="AlphaFoldDB" id="A0A0N0GQN9"/>
<dbReference type="PROSITE" id="PS00039">
    <property type="entry name" value="DEAD_ATP_HELICASE"/>
    <property type="match status" value="1"/>
</dbReference>
<dbReference type="InterPro" id="IPR044742">
    <property type="entry name" value="DEAD/DEAH_RhlB"/>
</dbReference>
<dbReference type="GO" id="GO:0005829">
    <property type="term" value="C:cytosol"/>
    <property type="evidence" value="ECO:0007669"/>
    <property type="project" value="TreeGrafter"/>
</dbReference>
<protein>
    <submittedName>
        <fullName evidence="11">ATP-dependent RNA helicase DbpA</fullName>
        <ecNumber evidence="11">3.6.4.13</ecNumber>
    </submittedName>
</protein>
<evidence type="ECO:0000256" key="2">
    <source>
        <dbReference type="ARBA" id="ARBA00022801"/>
    </source>
</evidence>
<dbReference type="CDD" id="cd00268">
    <property type="entry name" value="DEADc"/>
    <property type="match status" value="1"/>
</dbReference>
<evidence type="ECO:0000259" key="10">
    <source>
        <dbReference type="PROSITE" id="PS51195"/>
    </source>
</evidence>
<comment type="similarity">
    <text evidence="5 7">Belongs to the DEAD box helicase family.</text>
</comment>
<dbReference type="PROSITE" id="PS51195">
    <property type="entry name" value="Q_MOTIF"/>
    <property type="match status" value="1"/>
</dbReference>
<dbReference type="PANTHER" id="PTHR47959">
    <property type="entry name" value="ATP-DEPENDENT RNA HELICASE RHLE-RELATED"/>
    <property type="match status" value="1"/>
</dbReference>
<dbReference type="CDD" id="cd18787">
    <property type="entry name" value="SF2_C_DEAD"/>
    <property type="match status" value="1"/>
</dbReference>
<dbReference type="InterPro" id="IPR014001">
    <property type="entry name" value="Helicase_ATP-bd"/>
</dbReference>
<dbReference type="EMBL" id="LAQT01000002">
    <property type="protein sequence ID" value="KPC54863.1"/>
    <property type="molecule type" value="Genomic_DNA"/>
</dbReference>
<dbReference type="SMART" id="SM00487">
    <property type="entry name" value="DEXDc"/>
    <property type="match status" value="1"/>
</dbReference>
<evidence type="ECO:0000313" key="11">
    <source>
        <dbReference type="EMBL" id="KPC54863.1"/>
    </source>
</evidence>
<dbReference type="Pfam" id="PF03880">
    <property type="entry name" value="DbpA"/>
    <property type="match status" value="1"/>
</dbReference>
<dbReference type="InterPro" id="IPR001650">
    <property type="entry name" value="Helicase_C-like"/>
</dbReference>
<evidence type="ECO:0000256" key="5">
    <source>
        <dbReference type="ARBA" id="ARBA00038437"/>
    </source>
</evidence>
<dbReference type="NCBIfam" id="NF008744">
    <property type="entry name" value="PRK11776.1"/>
    <property type="match status" value="1"/>
</dbReference>
<keyword evidence="4 7" id="KW-0067">ATP-binding</keyword>
<evidence type="ECO:0000256" key="3">
    <source>
        <dbReference type="ARBA" id="ARBA00022806"/>
    </source>
</evidence>
<evidence type="ECO:0000256" key="7">
    <source>
        <dbReference type="RuleBase" id="RU000492"/>
    </source>
</evidence>
<dbReference type="GO" id="GO:0016787">
    <property type="term" value="F:hydrolase activity"/>
    <property type="evidence" value="ECO:0007669"/>
    <property type="project" value="UniProtKB-KW"/>
</dbReference>
<dbReference type="Gene3D" id="3.30.70.330">
    <property type="match status" value="1"/>
</dbReference>
<feature type="domain" description="Helicase ATP-binding" evidence="8">
    <location>
        <begin position="36"/>
        <end position="207"/>
    </location>
</feature>
<evidence type="ECO:0000256" key="6">
    <source>
        <dbReference type="PROSITE-ProRule" id="PRU00552"/>
    </source>
</evidence>
<dbReference type="InterPro" id="IPR012677">
    <property type="entry name" value="Nucleotide-bd_a/b_plait_sf"/>
</dbReference>
<dbReference type="InterPro" id="IPR050079">
    <property type="entry name" value="DEAD_box_RNA_helicase"/>
</dbReference>
<dbReference type="Proteomes" id="UP000037939">
    <property type="component" value="Unassembled WGS sequence"/>
</dbReference>
<comment type="caution">
    <text evidence="11">The sequence shown here is derived from an EMBL/GenBank/DDBJ whole genome shotgun (WGS) entry which is preliminary data.</text>
</comment>
<dbReference type="STRING" id="857265.WG78_04800"/>
<dbReference type="PROSITE" id="PS51194">
    <property type="entry name" value="HELICASE_CTER"/>
    <property type="match status" value="1"/>
</dbReference>
<feature type="domain" description="DEAD-box RNA helicase Q" evidence="10">
    <location>
        <begin position="5"/>
        <end position="33"/>
    </location>
</feature>
<evidence type="ECO:0000259" key="8">
    <source>
        <dbReference type="PROSITE" id="PS51192"/>
    </source>
</evidence>
<evidence type="ECO:0000256" key="1">
    <source>
        <dbReference type="ARBA" id="ARBA00022741"/>
    </source>
</evidence>
<dbReference type="InterPro" id="IPR011545">
    <property type="entry name" value="DEAD/DEAH_box_helicase_dom"/>
</dbReference>
<name>A0A0N0GQN9_9NEIS</name>
<organism evidence="11 12">
    <name type="scientific">Amantichitinum ursilacus</name>
    <dbReference type="NCBI Taxonomy" id="857265"/>
    <lineage>
        <taxon>Bacteria</taxon>
        <taxon>Pseudomonadati</taxon>
        <taxon>Pseudomonadota</taxon>
        <taxon>Betaproteobacteria</taxon>
        <taxon>Neisseriales</taxon>
        <taxon>Chitinibacteraceae</taxon>
        <taxon>Amantichitinum</taxon>
    </lineage>
</organism>
<dbReference type="PANTHER" id="PTHR47959:SF1">
    <property type="entry name" value="ATP-DEPENDENT RNA HELICASE DBPA"/>
    <property type="match status" value="1"/>
</dbReference>
<dbReference type="Pfam" id="PF00271">
    <property type="entry name" value="Helicase_C"/>
    <property type="match status" value="1"/>
</dbReference>
<dbReference type="InterPro" id="IPR027417">
    <property type="entry name" value="P-loop_NTPase"/>
</dbReference>
<keyword evidence="12" id="KW-1185">Reference proteome</keyword>
<evidence type="ECO:0000259" key="9">
    <source>
        <dbReference type="PROSITE" id="PS51194"/>
    </source>
</evidence>
<dbReference type="GO" id="GO:0003676">
    <property type="term" value="F:nucleic acid binding"/>
    <property type="evidence" value="ECO:0007669"/>
    <property type="project" value="InterPro"/>
</dbReference>
<gene>
    <name evidence="11" type="primary">dbpA</name>
    <name evidence="11" type="ORF">WG78_04800</name>
</gene>
<dbReference type="RefSeq" id="WP_053936626.1">
    <property type="nucleotide sequence ID" value="NZ_LAQT01000002.1"/>
</dbReference>
<dbReference type="SUPFAM" id="SSF52540">
    <property type="entry name" value="P-loop containing nucleoside triphosphate hydrolases"/>
    <property type="match status" value="1"/>
</dbReference>
<dbReference type="GO" id="GO:0003724">
    <property type="term" value="F:RNA helicase activity"/>
    <property type="evidence" value="ECO:0007669"/>
    <property type="project" value="UniProtKB-EC"/>
</dbReference>
<dbReference type="PATRIC" id="fig|857265.3.peg.984"/>
<dbReference type="EC" id="3.6.4.13" evidence="11"/>
<evidence type="ECO:0000256" key="4">
    <source>
        <dbReference type="ARBA" id="ARBA00022840"/>
    </source>
</evidence>
<feature type="short sequence motif" description="Q motif" evidence="6">
    <location>
        <begin position="5"/>
        <end position="33"/>
    </location>
</feature>
<reference evidence="11 12" key="1">
    <citation type="submission" date="2015-07" db="EMBL/GenBank/DDBJ databases">
        <title>Draft genome sequence of the Amantichitinum ursilacus IGB-41, a new chitin-degrading bacterium.</title>
        <authorList>
            <person name="Kirstahler P."/>
            <person name="Guenther M."/>
            <person name="Grumaz C."/>
            <person name="Rupp S."/>
            <person name="Zibek S."/>
            <person name="Sohn K."/>
        </authorList>
    </citation>
    <scope>NUCLEOTIDE SEQUENCE [LARGE SCALE GENOMIC DNA]</scope>
    <source>
        <strain evidence="11 12">IGB-41</strain>
    </source>
</reference>
<accession>A0A0N0GQN9</accession>
<sequence length="461" mass="51237">MNAKTAFSSLPLDPAQLSNLESLEYHEMTPIQAKALPLILERKDVIAQAKTGSGKTAAFGLGILHNLNPKLFAIQAMVLCPTRELADQVAKSLRQLARHLDNIKIITLCGGTPMGPQIGSLEHGAHIIVGTPGRLHDHLYRETLDLRRLNTLVLDEADRMIDMGFYDEVINIVQQCPERRQTLLFSATYTEDVRKQSSAFLRNPVEVKVEAQHDNSRIEQRFYEVEHTARNAAAAQLIKHFRPESTLAFCNTKIHCRELAEQLRDAGLSAEALYGDMEQRDRDEILVRFANRSISVLVATDVAARGLDIASLDMVLNVDVSKDSEIHVHRIGRTGRGNARGLAVTLAAPNEQKWVKLIEDYQHGLKAQWFKLSEATIANDGPLLPPMATLVVAAGRKDKIRPGDILGALTGEAGFKGEQIGKINVFDFSTYVAVDRRIAHQAETRLANTNIKGRKYKLRLI</sequence>
<feature type="domain" description="Helicase C-terminal" evidence="9">
    <location>
        <begin position="217"/>
        <end position="378"/>
    </location>
</feature>
<dbReference type="SMART" id="SM00490">
    <property type="entry name" value="HELICc"/>
    <property type="match status" value="1"/>
</dbReference>
<dbReference type="Pfam" id="PF00270">
    <property type="entry name" value="DEAD"/>
    <property type="match status" value="1"/>
</dbReference>
<dbReference type="PROSITE" id="PS51192">
    <property type="entry name" value="HELICASE_ATP_BIND_1"/>
    <property type="match status" value="1"/>
</dbReference>
<dbReference type="InterPro" id="IPR005580">
    <property type="entry name" value="DbpA/CsdA_RNA-bd_dom"/>
</dbReference>
<dbReference type="InterPro" id="IPR000629">
    <property type="entry name" value="RNA-helicase_DEAD-box_CS"/>
</dbReference>
<dbReference type="InterPro" id="IPR014014">
    <property type="entry name" value="RNA_helicase_DEAD_Q_motif"/>
</dbReference>